<dbReference type="RefSeq" id="WP_349244187.1">
    <property type="nucleotide sequence ID" value="NZ_JASCXX010000006.1"/>
</dbReference>
<dbReference type="PANTHER" id="PTHR43708:SF3">
    <property type="entry name" value="OXIDOREDUCTASE"/>
    <property type="match status" value="1"/>
</dbReference>
<proteinExistence type="predicted"/>
<feature type="domain" description="GFO/IDH/MocA-like oxidoreductase" evidence="2">
    <location>
        <begin position="132"/>
        <end position="278"/>
    </location>
</feature>
<reference evidence="3" key="1">
    <citation type="submission" date="2023-05" db="EMBL/GenBank/DDBJ databases">
        <title>Anaerotaeda fermentans gen. nov., sp. nov., a novel anaerobic planctomycete of the new family within the order Sedimentisphaerales isolated from Taman Peninsula, Russia.</title>
        <authorList>
            <person name="Khomyakova M.A."/>
            <person name="Merkel A.Y."/>
            <person name="Slobodkin A.I."/>
        </authorList>
    </citation>
    <scope>NUCLEOTIDE SEQUENCE</scope>
    <source>
        <strain evidence="3">M17dextr</strain>
    </source>
</reference>
<dbReference type="PANTHER" id="PTHR43708">
    <property type="entry name" value="CONSERVED EXPRESSED OXIDOREDUCTASE (EUROFUNG)"/>
    <property type="match status" value="1"/>
</dbReference>
<protein>
    <submittedName>
        <fullName evidence="3">Gfo/Idh/MocA family oxidoreductase</fullName>
    </submittedName>
</protein>
<dbReference type="EMBL" id="JASCXX010000006">
    <property type="protein sequence ID" value="MDI6448778.1"/>
    <property type="molecule type" value="Genomic_DNA"/>
</dbReference>
<comment type="caution">
    <text evidence="3">The sequence shown here is derived from an EMBL/GenBank/DDBJ whole genome shotgun (WGS) entry which is preliminary data.</text>
</comment>
<keyword evidence="4" id="KW-1185">Reference proteome</keyword>
<dbReference type="Gene3D" id="3.30.360.10">
    <property type="entry name" value="Dihydrodipicolinate Reductase, domain 2"/>
    <property type="match status" value="1"/>
</dbReference>
<dbReference type="Pfam" id="PF01408">
    <property type="entry name" value="GFO_IDH_MocA"/>
    <property type="match status" value="1"/>
</dbReference>
<dbReference type="SUPFAM" id="SSF55347">
    <property type="entry name" value="Glyceraldehyde-3-phosphate dehydrogenase-like, C-terminal domain"/>
    <property type="match status" value="1"/>
</dbReference>
<accession>A0AAW6TSW3</accession>
<sequence length="387" mass="42773">MSDVRAAVVGAGFIGPVHVEALLRIGVEVTGVLGVSDAESRATAERLGLSKAYRSFEEVLEDGAVKVVHIATPNRLHYPMAKAVLEAGKHVLCEKPLAMNSAESQELVELARTSGLAAAVNYNIRYYPLCLEAADIVRRGDLGDVYSVCGSYVQDWLLYPTDYNWRVLAEEGGELRAIADIGTHWLDLVHAITGLEVEAVCADLSTVHPVRQRPLGEVQTFKGKEKGGPAKTEPVDITTEDYGAVLMRFKEGARGCLEVSQVTAGRKNCLRYEIAGAQRALTWCSERPNELWAGHRNRPNETLIRDPALVSDRARHFINYPGGHNEGFPDTFKQCFRAFYEYIEAGDFAAPPTFPTLADGHREIVLCEAILRSHREQRWVELKGDRS</sequence>
<dbReference type="Pfam" id="PF22725">
    <property type="entry name" value="GFO_IDH_MocA_C3"/>
    <property type="match status" value="1"/>
</dbReference>
<dbReference type="SUPFAM" id="SSF51735">
    <property type="entry name" value="NAD(P)-binding Rossmann-fold domains"/>
    <property type="match status" value="1"/>
</dbReference>
<dbReference type="InterPro" id="IPR055170">
    <property type="entry name" value="GFO_IDH_MocA-like_dom"/>
</dbReference>
<dbReference type="InterPro" id="IPR036291">
    <property type="entry name" value="NAD(P)-bd_dom_sf"/>
</dbReference>
<dbReference type="Proteomes" id="UP001431776">
    <property type="component" value="Unassembled WGS sequence"/>
</dbReference>
<dbReference type="InterPro" id="IPR051317">
    <property type="entry name" value="Gfo/Idh/MocA_oxidoreduct"/>
</dbReference>
<evidence type="ECO:0000259" key="1">
    <source>
        <dbReference type="Pfam" id="PF01408"/>
    </source>
</evidence>
<dbReference type="Gene3D" id="3.40.50.720">
    <property type="entry name" value="NAD(P)-binding Rossmann-like Domain"/>
    <property type="match status" value="1"/>
</dbReference>
<gene>
    <name evidence="3" type="ORF">QJ522_06950</name>
</gene>
<dbReference type="InterPro" id="IPR000683">
    <property type="entry name" value="Gfo/Idh/MocA-like_OxRdtase_N"/>
</dbReference>
<dbReference type="GO" id="GO:0000166">
    <property type="term" value="F:nucleotide binding"/>
    <property type="evidence" value="ECO:0007669"/>
    <property type="project" value="InterPro"/>
</dbReference>
<evidence type="ECO:0000259" key="2">
    <source>
        <dbReference type="Pfam" id="PF22725"/>
    </source>
</evidence>
<dbReference type="AlphaFoldDB" id="A0AAW6TSW3"/>
<name>A0AAW6TSW3_9BACT</name>
<organism evidence="3 4">
    <name type="scientific">Anaerobaca lacustris</name>
    <dbReference type="NCBI Taxonomy" id="3044600"/>
    <lineage>
        <taxon>Bacteria</taxon>
        <taxon>Pseudomonadati</taxon>
        <taxon>Planctomycetota</taxon>
        <taxon>Phycisphaerae</taxon>
        <taxon>Sedimentisphaerales</taxon>
        <taxon>Anaerobacaceae</taxon>
        <taxon>Anaerobaca</taxon>
    </lineage>
</organism>
<feature type="domain" description="Gfo/Idh/MocA-like oxidoreductase N-terminal" evidence="1">
    <location>
        <begin position="5"/>
        <end position="122"/>
    </location>
</feature>
<evidence type="ECO:0000313" key="3">
    <source>
        <dbReference type="EMBL" id="MDI6448778.1"/>
    </source>
</evidence>
<evidence type="ECO:0000313" key="4">
    <source>
        <dbReference type="Proteomes" id="UP001431776"/>
    </source>
</evidence>